<gene>
    <name evidence="2" type="ORF">PENTCL1PPCAC_26736</name>
</gene>
<dbReference type="EMBL" id="BTSX01000006">
    <property type="protein sequence ID" value="GMT04562.1"/>
    <property type="molecule type" value="Genomic_DNA"/>
</dbReference>
<dbReference type="Proteomes" id="UP001432027">
    <property type="component" value="Unassembled WGS sequence"/>
</dbReference>
<feature type="signal peptide" evidence="1">
    <location>
        <begin position="1"/>
        <end position="25"/>
    </location>
</feature>
<dbReference type="AlphaFoldDB" id="A0AAV5UDD9"/>
<keyword evidence="3" id="KW-1185">Reference proteome</keyword>
<comment type="caution">
    <text evidence="2">The sequence shown here is derived from an EMBL/GenBank/DDBJ whole genome shotgun (WGS) entry which is preliminary data.</text>
</comment>
<dbReference type="InterPro" id="IPR051119">
    <property type="entry name" value="Nematode_SR-like"/>
</dbReference>
<feature type="chain" id="PRO_5043416946" description="G protein-coupled receptor" evidence="1">
    <location>
        <begin position="26"/>
        <end position="150"/>
    </location>
</feature>
<accession>A0AAV5UDD9</accession>
<dbReference type="PANTHER" id="PTHR31627">
    <property type="entry name" value="SERPENTINE RECEPTOR CLASS GAMMA-RELATED"/>
    <property type="match status" value="1"/>
</dbReference>
<evidence type="ECO:0000313" key="3">
    <source>
        <dbReference type="Proteomes" id="UP001432027"/>
    </source>
</evidence>
<feature type="non-terminal residue" evidence="2">
    <location>
        <position position="1"/>
    </location>
</feature>
<dbReference type="PANTHER" id="PTHR31627:SF42">
    <property type="entry name" value="G_PROTEIN_RECEP_F1_2 DOMAIN-CONTAINING PROTEIN-RELATED"/>
    <property type="match status" value="1"/>
</dbReference>
<keyword evidence="1" id="KW-0732">Signal</keyword>
<evidence type="ECO:0008006" key="4">
    <source>
        <dbReference type="Google" id="ProtNLM"/>
    </source>
</evidence>
<sequence length="150" mass="16730">QIAKGTTTFCYLVFLLLTIPMSIWCSTKLHRFPAYNKQARHQEISQTLYAISSSFCHGLKGAQQCYWMYANIRSDTALISQIAGYYNSVNTIALFSPPILLLLTSSPTRKAILSKIPFLGIKEEIRTNIIDVGDKIRTVSTTSGISVSVF</sequence>
<reference evidence="2" key="1">
    <citation type="submission" date="2023-10" db="EMBL/GenBank/DDBJ databases">
        <title>Genome assembly of Pristionchus species.</title>
        <authorList>
            <person name="Yoshida K."/>
            <person name="Sommer R.J."/>
        </authorList>
    </citation>
    <scope>NUCLEOTIDE SEQUENCE</scope>
    <source>
        <strain evidence="2">RS0144</strain>
    </source>
</reference>
<proteinExistence type="predicted"/>
<evidence type="ECO:0000313" key="2">
    <source>
        <dbReference type="EMBL" id="GMT04562.1"/>
    </source>
</evidence>
<organism evidence="2 3">
    <name type="scientific">Pristionchus entomophagus</name>
    <dbReference type="NCBI Taxonomy" id="358040"/>
    <lineage>
        <taxon>Eukaryota</taxon>
        <taxon>Metazoa</taxon>
        <taxon>Ecdysozoa</taxon>
        <taxon>Nematoda</taxon>
        <taxon>Chromadorea</taxon>
        <taxon>Rhabditida</taxon>
        <taxon>Rhabditina</taxon>
        <taxon>Diplogasteromorpha</taxon>
        <taxon>Diplogasteroidea</taxon>
        <taxon>Neodiplogasteridae</taxon>
        <taxon>Pristionchus</taxon>
    </lineage>
</organism>
<name>A0AAV5UDD9_9BILA</name>
<protein>
    <recommendedName>
        <fullName evidence="4">G protein-coupled receptor</fullName>
    </recommendedName>
</protein>
<evidence type="ECO:0000256" key="1">
    <source>
        <dbReference type="SAM" id="SignalP"/>
    </source>
</evidence>